<dbReference type="AlphaFoldDB" id="A0A0F9LMQ0"/>
<gene>
    <name evidence="4" type="ORF">LCGC14_1179650</name>
</gene>
<dbReference type="EMBL" id="LAZR01005901">
    <property type="protein sequence ID" value="KKM96284.1"/>
    <property type="molecule type" value="Genomic_DNA"/>
</dbReference>
<evidence type="ECO:0000256" key="1">
    <source>
        <dbReference type="ARBA" id="ARBA00043985"/>
    </source>
</evidence>
<feature type="coiled-coil region" evidence="2">
    <location>
        <begin position="28"/>
        <end position="126"/>
    </location>
</feature>
<evidence type="ECO:0000256" key="3">
    <source>
        <dbReference type="SAM" id="MobiDB-lite"/>
    </source>
</evidence>
<feature type="region of interest" description="Disordered" evidence="3">
    <location>
        <begin position="192"/>
        <end position="234"/>
    </location>
</feature>
<dbReference type="InterPro" id="IPR007157">
    <property type="entry name" value="PspA_VIPP1"/>
</dbReference>
<comment type="caution">
    <text evidence="4">The sequence shown here is derived from an EMBL/GenBank/DDBJ whole genome shotgun (WGS) entry which is preliminary data.</text>
</comment>
<comment type="similarity">
    <text evidence="1">Belongs to the PspA/Vipp/IM30 family.</text>
</comment>
<dbReference type="Pfam" id="PF04012">
    <property type="entry name" value="PspA_IM30"/>
    <property type="match status" value="1"/>
</dbReference>
<organism evidence="4">
    <name type="scientific">marine sediment metagenome</name>
    <dbReference type="NCBI Taxonomy" id="412755"/>
    <lineage>
        <taxon>unclassified sequences</taxon>
        <taxon>metagenomes</taxon>
        <taxon>ecological metagenomes</taxon>
    </lineage>
</organism>
<keyword evidence="2" id="KW-0175">Coiled coil</keyword>
<sequence>MSIWRKLDTLFRASAQEPVAKLVDANGIRIFEQELRDAEQAIARSKRELACLMAEKTRLARDNEHLRATIDKREHQVTEALEKNEEELALELANLIAEDEPLLERQQQQHDKLQQQENRLRKQLRDSGRALKHFHSELRLARANRHAEQINRQLRGHARGLSSHMEDLNQSVSRIQARQAEAEDIEAALTELDREQEDETLDSKLKAAGISNGKSSGEQVLARIRSRSSADRSK</sequence>
<evidence type="ECO:0000313" key="4">
    <source>
        <dbReference type="EMBL" id="KKM96284.1"/>
    </source>
</evidence>
<name>A0A0F9LMQ0_9ZZZZ</name>
<accession>A0A0F9LMQ0</accession>
<evidence type="ECO:0008006" key="5">
    <source>
        <dbReference type="Google" id="ProtNLM"/>
    </source>
</evidence>
<dbReference type="PANTHER" id="PTHR31088">
    <property type="entry name" value="MEMBRANE-ASSOCIATED PROTEIN VIPP1, CHLOROPLASTIC"/>
    <property type="match status" value="1"/>
</dbReference>
<protein>
    <recommendedName>
        <fullName evidence="5">PspA/IM30 family protein</fullName>
    </recommendedName>
</protein>
<proteinExistence type="inferred from homology"/>
<evidence type="ECO:0000256" key="2">
    <source>
        <dbReference type="SAM" id="Coils"/>
    </source>
</evidence>
<reference evidence="4" key="1">
    <citation type="journal article" date="2015" name="Nature">
        <title>Complex archaea that bridge the gap between prokaryotes and eukaryotes.</title>
        <authorList>
            <person name="Spang A."/>
            <person name="Saw J.H."/>
            <person name="Jorgensen S.L."/>
            <person name="Zaremba-Niedzwiedzka K."/>
            <person name="Martijn J."/>
            <person name="Lind A.E."/>
            <person name="van Eijk R."/>
            <person name="Schleper C."/>
            <person name="Guy L."/>
            <person name="Ettema T.J."/>
        </authorList>
    </citation>
    <scope>NUCLEOTIDE SEQUENCE</scope>
</reference>
<dbReference type="PANTHER" id="PTHR31088:SF9">
    <property type="entry name" value="PHAGE SHOCK PROTEIN A"/>
    <property type="match status" value="1"/>
</dbReference>